<dbReference type="OrthoDB" id="9815010at2"/>
<evidence type="ECO:0000313" key="5">
    <source>
        <dbReference type="Proteomes" id="UP000295301"/>
    </source>
</evidence>
<dbReference type="InterPro" id="IPR050498">
    <property type="entry name" value="Ycf3"/>
</dbReference>
<dbReference type="GO" id="GO:0046813">
    <property type="term" value="P:receptor-mediated virion attachment to host cell"/>
    <property type="evidence" value="ECO:0007669"/>
    <property type="project" value="TreeGrafter"/>
</dbReference>
<keyword evidence="1" id="KW-0677">Repeat</keyword>
<dbReference type="InterPro" id="IPR011990">
    <property type="entry name" value="TPR-like_helical_dom_sf"/>
</dbReference>
<dbReference type="RefSeq" id="WP_133357957.1">
    <property type="nucleotide sequence ID" value="NZ_SMUV01000035.1"/>
</dbReference>
<dbReference type="PROSITE" id="PS50005">
    <property type="entry name" value="TPR"/>
    <property type="match status" value="1"/>
</dbReference>
<dbReference type="AlphaFoldDB" id="A0A4R5VGN7"/>
<reference evidence="4 5" key="1">
    <citation type="submission" date="2019-03" db="EMBL/GenBank/DDBJ databases">
        <title>Ruegeria lutea sp. nov., a novel strain, isolated from marine sediment, the Masan Bay, South Korea.</title>
        <authorList>
            <person name="Kim J."/>
            <person name="Kim D.-Y."/>
            <person name="Lee S.-S."/>
        </authorList>
    </citation>
    <scope>NUCLEOTIDE SEQUENCE [LARGE SCALE GENOMIC DNA]</scope>
    <source>
        <strain evidence="4 5">318-1</strain>
    </source>
</reference>
<dbReference type="InterPro" id="IPR019734">
    <property type="entry name" value="TPR_rpt"/>
</dbReference>
<evidence type="ECO:0000256" key="1">
    <source>
        <dbReference type="ARBA" id="ARBA00022737"/>
    </source>
</evidence>
<keyword evidence="2 3" id="KW-0802">TPR repeat</keyword>
<evidence type="ECO:0000256" key="3">
    <source>
        <dbReference type="PROSITE-ProRule" id="PRU00339"/>
    </source>
</evidence>
<dbReference type="Pfam" id="PF14559">
    <property type="entry name" value="TPR_19"/>
    <property type="match status" value="1"/>
</dbReference>
<dbReference type="PANTHER" id="PTHR44858">
    <property type="entry name" value="TETRATRICOPEPTIDE REPEAT PROTEIN 6"/>
    <property type="match status" value="1"/>
</dbReference>
<proteinExistence type="predicted"/>
<dbReference type="Proteomes" id="UP000295301">
    <property type="component" value="Unassembled WGS sequence"/>
</dbReference>
<dbReference type="EMBL" id="SMUV01000035">
    <property type="protein sequence ID" value="TDK52641.1"/>
    <property type="molecule type" value="Genomic_DNA"/>
</dbReference>
<dbReference type="Gene3D" id="1.25.40.10">
    <property type="entry name" value="Tetratricopeptide repeat domain"/>
    <property type="match status" value="1"/>
</dbReference>
<gene>
    <name evidence="4" type="ORF">E1832_01400</name>
</gene>
<keyword evidence="5" id="KW-1185">Reference proteome</keyword>
<organism evidence="4 5">
    <name type="scientific">Antarcticimicrobium luteum</name>
    <dbReference type="NCBI Taxonomy" id="2547397"/>
    <lineage>
        <taxon>Bacteria</taxon>
        <taxon>Pseudomonadati</taxon>
        <taxon>Pseudomonadota</taxon>
        <taxon>Alphaproteobacteria</taxon>
        <taxon>Rhodobacterales</taxon>
        <taxon>Paracoccaceae</taxon>
        <taxon>Antarcticimicrobium</taxon>
    </lineage>
</organism>
<evidence type="ECO:0000256" key="2">
    <source>
        <dbReference type="ARBA" id="ARBA00022803"/>
    </source>
</evidence>
<dbReference type="SUPFAM" id="SSF48452">
    <property type="entry name" value="TPR-like"/>
    <property type="match status" value="1"/>
</dbReference>
<comment type="caution">
    <text evidence="4">The sequence shown here is derived from an EMBL/GenBank/DDBJ whole genome shotgun (WGS) entry which is preliminary data.</text>
</comment>
<dbReference type="SMART" id="SM00028">
    <property type="entry name" value="TPR"/>
    <property type="match status" value="3"/>
</dbReference>
<dbReference type="GO" id="GO:0009279">
    <property type="term" value="C:cell outer membrane"/>
    <property type="evidence" value="ECO:0007669"/>
    <property type="project" value="TreeGrafter"/>
</dbReference>
<dbReference type="PANTHER" id="PTHR44858:SF1">
    <property type="entry name" value="UDP-N-ACETYLGLUCOSAMINE--PEPTIDE N-ACETYLGLUCOSAMINYLTRANSFERASE SPINDLY-RELATED"/>
    <property type="match status" value="1"/>
</dbReference>
<name>A0A4R5VGN7_9RHOB</name>
<evidence type="ECO:0000313" key="4">
    <source>
        <dbReference type="EMBL" id="TDK52641.1"/>
    </source>
</evidence>
<feature type="repeat" description="TPR" evidence="3">
    <location>
        <begin position="98"/>
        <end position="131"/>
    </location>
</feature>
<sequence length="184" mass="19958">MRVALTFAVLVARPLLADCPPPPDHSAALAGLMALVQAAETETEAREIGNRMWVFWADAPDDQAQAILDRGMTRRAGYDFLGAIREFDTLIAYCPDYAEGYNQRAFVHYLRQDFTAALADLDRALARSPDHIAALSGRALSLYALGRIEEARGSLARALALNPWLPERGLAAPGGPLAPQGEDI</sequence>
<accession>A0A4R5VGN7</accession>
<protein>
    <submittedName>
        <fullName evidence="4">Tetratricopeptide repeat protein</fullName>
    </submittedName>
</protein>